<dbReference type="Proteomes" id="UP000747399">
    <property type="component" value="Unassembled WGS sequence"/>
</dbReference>
<sequence>HHSACHTPVRNVDGRIYRTSSYVIIVILGPVHAAVLSETSSPRPSHVLIAVPRIVVRPHLASVPAIDPDAGGVKTPYLEGRSGWPQEALLGSCGEDLAAESTRRCWRQRGDTGEHLGKTTPICGFGS</sequence>
<evidence type="ECO:0000313" key="2">
    <source>
        <dbReference type="Proteomes" id="UP000747399"/>
    </source>
</evidence>
<protein>
    <submittedName>
        <fullName evidence="1">Uncharacterized protein</fullName>
    </submittedName>
</protein>
<name>A0A8J4BSQ6_9CHLO</name>
<evidence type="ECO:0000313" key="1">
    <source>
        <dbReference type="EMBL" id="GIL68704.1"/>
    </source>
</evidence>
<comment type="caution">
    <text evidence="1">The sequence shown here is derived from an EMBL/GenBank/DDBJ whole genome shotgun (WGS) entry which is preliminary data.</text>
</comment>
<accession>A0A8J4BSQ6</accession>
<dbReference type="AlphaFoldDB" id="A0A8J4BSQ6"/>
<organism evidence="1 2">
    <name type="scientific">Volvox africanus</name>
    <dbReference type="NCBI Taxonomy" id="51714"/>
    <lineage>
        <taxon>Eukaryota</taxon>
        <taxon>Viridiplantae</taxon>
        <taxon>Chlorophyta</taxon>
        <taxon>core chlorophytes</taxon>
        <taxon>Chlorophyceae</taxon>
        <taxon>CS clade</taxon>
        <taxon>Chlamydomonadales</taxon>
        <taxon>Volvocaceae</taxon>
        <taxon>Volvox</taxon>
    </lineage>
</organism>
<reference evidence="1" key="1">
    <citation type="journal article" date="2021" name="Proc. Natl. Acad. Sci. U.S.A.">
        <title>Three genomes in the algal genus Volvox reveal the fate of a haploid sex-determining region after a transition to homothallism.</title>
        <authorList>
            <person name="Yamamoto K."/>
            <person name="Hamaji T."/>
            <person name="Kawai-Toyooka H."/>
            <person name="Matsuzaki R."/>
            <person name="Takahashi F."/>
            <person name="Nishimura Y."/>
            <person name="Kawachi M."/>
            <person name="Noguchi H."/>
            <person name="Minakuchi Y."/>
            <person name="Umen J.G."/>
            <person name="Toyoda A."/>
            <person name="Nozaki H."/>
        </authorList>
    </citation>
    <scope>NUCLEOTIDE SEQUENCE</scope>
    <source>
        <strain evidence="1">NIES-3780</strain>
    </source>
</reference>
<keyword evidence="2" id="KW-1185">Reference proteome</keyword>
<dbReference type="EMBL" id="BNCO01000126">
    <property type="protein sequence ID" value="GIL68704.1"/>
    <property type="molecule type" value="Genomic_DNA"/>
</dbReference>
<proteinExistence type="predicted"/>
<gene>
    <name evidence="1" type="ORF">Vafri_21953</name>
</gene>
<feature type="non-terminal residue" evidence="1">
    <location>
        <position position="1"/>
    </location>
</feature>